<sequence length="681" mass="71306">MDSPVAVAAAVTAGVVVVVLGMLVLLAWGARAGVAALGAAPLVCGVVAAYAFSGPVTRAPFTLLGVGVALVLVAATGYAARRAAGLLRRRRAAPDPEPPGVREALTDPVAVLYVLLGTLLLATTVFLVATRGDLSLPSQTFDSLNHQSLARHIVEGGAADPWTANRFLDHRDTSFYPTAFSALAATVCLLLRVDAVVGCNLTAVLMAGLVWPSAMMLLARQLLGRSAVVVGAVGALSMTAWGMPWAPLGWGVLWPTMAAAAYVPVVLLGLVLVLGIGERRPRRALGSALTVLGAVVGSMYHPRGLVLAAPLLLVVGFCWLVRRGLRHRARPWSIALGGLLLAATSLWDLVAVATLAGVDHRVLAVDWPVREDVPTAVVSALTGSGDHTVPSVVLTLLAAVGLVVAVRSPRLAWLPVALVVLVALDVTTASVRTSWSGDLTRYWYSDRYRSATATPVVLVLLAGVGVRSLVRRASPRTAPEADGAAPAPRTRRERRVRRAATGRPRLGSTTAVTTAVAVISVLAVAASTPMSMGYLTRWYATLAGQPTHGLASAEEVADLRTIGTIVPRTDIVLNNPLDGSALLYPVAGVRVSNYTSSSEATPHANALRSTLIVDGDHDRICGWFRSDGIRWVVNGGPTYSTWATAPSPAPYMQIPEGFWATTLVFSHGDLKLYEVTGCPGL</sequence>
<dbReference type="Proteomes" id="UP000317893">
    <property type="component" value="Unassembled WGS sequence"/>
</dbReference>
<feature type="transmembrane region" description="Helical" evidence="2">
    <location>
        <begin position="59"/>
        <end position="80"/>
    </location>
</feature>
<feature type="compositionally biased region" description="Basic residues" evidence="1">
    <location>
        <begin position="489"/>
        <end position="500"/>
    </location>
</feature>
<protein>
    <submittedName>
        <fullName evidence="3">Uncharacterized protein</fullName>
    </submittedName>
</protein>
<evidence type="ECO:0000256" key="2">
    <source>
        <dbReference type="SAM" id="Phobius"/>
    </source>
</evidence>
<feature type="transmembrane region" description="Helical" evidence="2">
    <location>
        <begin position="182"/>
        <end position="210"/>
    </location>
</feature>
<dbReference type="AlphaFoldDB" id="A0A542DW02"/>
<feature type="region of interest" description="Disordered" evidence="1">
    <location>
        <begin position="475"/>
        <end position="503"/>
    </location>
</feature>
<feature type="transmembrane region" description="Helical" evidence="2">
    <location>
        <begin position="388"/>
        <end position="406"/>
    </location>
</feature>
<proteinExistence type="predicted"/>
<dbReference type="EMBL" id="VFMN01000001">
    <property type="protein sequence ID" value="TQJ07282.1"/>
    <property type="molecule type" value="Genomic_DNA"/>
</dbReference>
<comment type="caution">
    <text evidence="3">The sequence shown here is derived from an EMBL/GenBank/DDBJ whole genome shotgun (WGS) entry which is preliminary data.</text>
</comment>
<evidence type="ECO:0000256" key="1">
    <source>
        <dbReference type="SAM" id="MobiDB-lite"/>
    </source>
</evidence>
<keyword evidence="2" id="KW-0472">Membrane</keyword>
<feature type="transmembrane region" description="Helical" evidence="2">
    <location>
        <begin position="334"/>
        <end position="358"/>
    </location>
</feature>
<keyword evidence="4" id="KW-1185">Reference proteome</keyword>
<keyword evidence="2" id="KW-0812">Transmembrane</keyword>
<organism evidence="3 4">
    <name type="scientific">Lapillicoccus jejuensis</name>
    <dbReference type="NCBI Taxonomy" id="402171"/>
    <lineage>
        <taxon>Bacteria</taxon>
        <taxon>Bacillati</taxon>
        <taxon>Actinomycetota</taxon>
        <taxon>Actinomycetes</taxon>
        <taxon>Micrococcales</taxon>
        <taxon>Intrasporangiaceae</taxon>
        <taxon>Lapillicoccus</taxon>
    </lineage>
</organism>
<feature type="transmembrane region" description="Helical" evidence="2">
    <location>
        <begin position="451"/>
        <end position="470"/>
    </location>
</feature>
<feature type="transmembrane region" description="Helical" evidence="2">
    <location>
        <begin position="284"/>
        <end position="300"/>
    </location>
</feature>
<feature type="transmembrane region" description="Helical" evidence="2">
    <location>
        <begin position="506"/>
        <end position="526"/>
    </location>
</feature>
<evidence type="ECO:0000313" key="3">
    <source>
        <dbReference type="EMBL" id="TQJ07282.1"/>
    </source>
</evidence>
<gene>
    <name evidence="3" type="ORF">FB458_0340</name>
</gene>
<feature type="transmembrane region" description="Helical" evidence="2">
    <location>
        <begin position="306"/>
        <end position="322"/>
    </location>
</feature>
<dbReference type="RefSeq" id="WP_141846210.1">
    <property type="nucleotide sequence ID" value="NZ_BAAAPR010000006.1"/>
</dbReference>
<feature type="transmembrane region" description="Helical" evidence="2">
    <location>
        <begin position="6"/>
        <end position="27"/>
    </location>
</feature>
<evidence type="ECO:0000313" key="4">
    <source>
        <dbReference type="Proteomes" id="UP000317893"/>
    </source>
</evidence>
<feature type="transmembrane region" description="Helical" evidence="2">
    <location>
        <begin position="413"/>
        <end position="431"/>
    </location>
</feature>
<feature type="transmembrane region" description="Helical" evidence="2">
    <location>
        <begin position="110"/>
        <end position="129"/>
    </location>
</feature>
<accession>A0A542DW02</accession>
<feature type="transmembrane region" description="Helical" evidence="2">
    <location>
        <begin position="34"/>
        <end position="53"/>
    </location>
</feature>
<keyword evidence="2" id="KW-1133">Transmembrane helix</keyword>
<dbReference type="Pfam" id="PF20176">
    <property type="entry name" value="DUF6541"/>
    <property type="match status" value="1"/>
</dbReference>
<dbReference type="InterPro" id="IPR046671">
    <property type="entry name" value="DUF6541"/>
</dbReference>
<name>A0A542DW02_9MICO</name>
<feature type="transmembrane region" description="Helical" evidence="2">
    <location>
        <begin position="253"/>
        <end position="277"/>
    </location>
</feature>
<reference evidence="3 4" key="1">
    <citation type="submission" date="2019-06" db="EMBL/GenBank/DDBJ databases">
        <title>Sequencing the genomes of 1000 actinobacteria strains.</title>
        <authorList>
            <person name="Klenk H.-P."/>
        </authorList>
    </citation>
    <scope>NUCLEOTIDE SEQUENCE [LARGE SCALE GENOMIC DNA]</scope>
    <source>
        <strain evidence="3 4">DSM 18607</strain>
    </source>
</reference>
<feature type="transmembrane region" description="Helical" evidence="2">
    <location>
        <begin position="222"/>
        <end position="241"/>
    </location>
</feature>
<dbReference type="OrthoDB" id="3169698at2"/>